<keyword evidence="9" id="KW-0539">Nucleus</keyword>
<feature type="compositionally biased region" description="Basic residues" evidence="10">
    <location>
        <begin position="79"/>
        <end position="91"/>
    </location>
</feature>
<accession>A0A8J0TGN8</accession>
<reference evidence="12" key="1">
    <citation type="submission" date="2025-08" db="UniProtKB">
        <authorList>
            <consortium name="RefSeq"/>
        </authorList>
    </citation>
    <scope>IDENTIFICATION</scope>
    <source>
        <strain evidence="12">J_2021</strain>
        <tissue evidence="12">Erythrocytes</tissue>
    </source>
</reference>
<dbReference type="InterPro" id="IPR017956">
    <property type="entry name" value="AT_hook_DNA-bd_motif"/>
</dbReference>
<keyword evidence="3" id="KW-0597">Phosphoprotein</keyword>
<evidence type="ECO:0000256" key="10">
    <source>
        <dbReference type="SAM" id="MobiDB-lite"/>
    </source>
</evidence>
<dbReference type="PRINTS" id="PR00929">
    <property type="entry name" value="ATHOOK"/>
</dbReference>
<feature type="compositionally biased region" description="Basic and acidic residues" evidence="10">
    <location>
        <begin position="317"/>
        <end position="328"/>
    </location>
</feature>
<dbReference type="PROSITE" id="PS00354">
    <property type="entry name" value="HMGI_Y"/>
    <property type="match status" value="1"/>
</dbReference>
<name>A0A8J0TGN8_XENLA</name>
<dbReference type="GO" id="GO:0010557">
    <property type="term" value="P:positive regulation of macromolecule biosynthetic process"/>
    <property type="evidence" value="ECO:0007669"/>
    <property type="project" value="UniProtKB-ARBA"/>
</dbReference>
<dbReference type="GO" id="GO:0003677">
    <property type="term" value="F:DNA binding"/>
    <property type="evidence" value="ECO:0007669"/>
    <property type="project" value="UniProtKB-KW"/>
</dbReference>
<evidence type="ECO:0000256" key="2">
    <source>
        <dbReference type="ARBA" id="ARBA00010812"/>
    </source>
</evidence>
<keyword evidence="11" id="KW-1185">Reference proteome</keyword>
<dbReference type="PANTHER" id="PTHR23341">
    <property type="entry name" value="HIGH MOBILITY GROUP PROTEINS HMG-A AND C"/>
    <property type="match status" value="1"/>
</dbReference>
<dbReference type="GeneID" id="100137644"/>
<evidence type="ECO:0000256" key="1">
    <source>
        <dbReference type="ARBA" id="ARBA00004123"/>
    </source>
</evidence>
<dbReference type="Proteomes" id="UP000186698">
    <property type="component" value="Chromosome 8L"/>
</dbReference>
<proteinExistence type="inferred from homology"/>
<evidence type="ECO:0000256" key="7">
    <source>
        <dbReference type="ARBA" id="ARBA00023125"/>
    </source>
</evidence>
<dbReference type="OrthoDB" id="9908848at2759"/>
<evidence type="ECO:0000256" key="6">
    <source>
        <dbReference type="ARBA" id="ARBA00023015"/>
    </source>
</evidence>
<dbReference type="PANTHER" id="PTHR23341:SF2">
    <property type="entry name" value="HIGH MOBILITY GROUP PROTEIN HMG-12"/>
    <property type="match status" value="1"/>
</dbReference>
<keyword evidence="8" id="KW-0804">Transcription</keyword>
<gene>
    <name evidence="12" type="primary">LOC100137644</name>
</gene>
<evidence type="ECO:0000256" key="4">
    <source>
        <dbReference type="ARBA" id="ARBA00022737"/>
    </source>
</evidence>
<organism evidence="11 12">
    <name type="scientific">Xenopus laevis</name>
    <name type="common">African clawed frog</name>
    <dbReference type="NCBI Taxonomy" id="8355"/>
    <lineage>
        <taxon>Eukaryota</taxon>
        <taxon>Metazoa</taxon>
        <taxon>Chordata</taxon>
        <taxon>Craniata</taxon>
        <taxon>Vertebrata</taxon>
        <taxon>Euteleostomi</taxon>
        <taxon>Amphibia</taxon>
        <taxon>Batrachia</taxon>
        <taxon>Anura</taxon>
        <taxon>Pipoidea</taxon>
        <taxon>Pipidae</taxon>
        <taxon>Xenopodinae</taxon>
        <taxon>Xenopus</taxon>
        <taxon>Xenopus</taxon>
    </lineage>
</organism>
<evidence type="ECO:0000313" key="11">
    <source>
        <dbReference type="Proteomes" id="UP000186698"/>
    </source>
</evidence>
<dbReference type="RefSeq" id="XP_018084008.1">
    <property type="nucleotide sequence ID" value="XM_018228519.2"/>
</dbReference>
<dbReference type="AlphaFoldDB" id="A0A8J0TGN8"/>
<feature type="compositionally biased region" description="Basic residues" evidence="10">
    <location>
        <begin position="281"/>
        <end position="290"/>
    </location>
</feature>
<feature type="region of interest" description="Disordered" evidence="10">
    <location>
        <begin position="281"/>
        <end position="335"/>
    </location>
</feature>
<evidence type="ECO:0000256" key="9">
    <source>
        <dbReference type="ARBA" id="ARBA00023242"/>
    </source>
</evidence>
<keyword evidence="5" id="KW-0007">Acetylation</keyword>
<comment type="subcellular location">
    <subcellularLocation>
        <location evidence="1">Nucleus</location>
    </subcellularLocation>
</comment>
<evidence type="ECO:0000256" key="8">
    <source>
        <dbReference type="ARBA" id="ARBA00023163"/>
    </source>
</evidence>
<dbReference type="PRINTS" id="PR00930">
    <property type="entry name" value="HIGHMOBLTYIY"/>
</dbReference>
<evidence type="ECO:0000256" key="5">
    <source>
        <dbReference type="ARBA" id="ARBA00022990"/>
    </source>
</evidence>
<keyword evidence="7" id="KW-0238">DNA-binding</keyword>
<comment type="similarity">
    <text evidence="2">Belongs to the HMGA family.</text>
</comment>
<feature type="compositionally biased region" description="Basic and acidic residues" evidence="10">
    <location>
        <begin position="120"/>
        <end position="134"/>
    </location>
</feature>
<dbReference type="GO" id="GO:0006355">
    <property type="term" value="P:regulation of DNA-templated transcription"/>
    <property type="evidence" value="ECO:0007669"/>
    <property type="project" value="InterPro"/>
</dbReference>
<keyword evidence="6" id="KW-0805">Transcription regulation</keyword>
<dbReference type="InterPro" id="IPR000637">
    <property type="entry name" value="HMGI/Y_DNA-bd_CS"/>
</dbReference>
<sequence>MVRGEALLGKVECQHLSRCYCVYFVVMMSTQNSESSRKRKSAKPQKSDQVKRRLPLNEIEVMESFHKDESQSGEQNTAKRNRGRPKGHKNKYPSWSSLQISSASDGKWQSNIPTSSQCPKELDNEYPKGEKESTTKALCSSPVKGELQCGEQNTAKGKRGRPKGSKNKYPSWFALQNRTPGAPKMGRGRPRKPVETNGTVVPKRPRGRPKGSLNKVPSAKKLAVSMGSSCVQKRGRPRKHLLHLPTLTPKRPRGRPKIVRISSAGPNDVLAASMGSLCVQKRGRPRKHLLHLPTLTPKRPRGRPKIVRISSAGPNDVVERSSEEKNEKTSGTNGP</sequence>
<evidence type="ECO:0000256" key="3">
    <source>
        <dbReference type="ARBA" id="ARBA00022553"/>
    </source>
</evidence>
<dbReference type="InterPro" id="IPR000116">
    <property type="entry name" value="HMGA"/>
</dbReference>
<dbReference type="GO" id="GO:0003712">
    <property type="term" value="F:transcription coregulator activity"/>
    <property type="evidence" value="ECO:0007669"/>
    <property type="project" value="TreeGrafter"/>
</dbReference>
<dbReference type="SMART" id="SM00384">
    <property type="entry name" value="AT_hook"/>
    <property type="match status" value="8"/>
</dbReference>
<keyword evidence="4" id="KW-0677">Repeat</keyword>
<feature type="compositionally biased region" description="Polar residues" evidence="10">
    <location>
        <begin position="93"/>
        <end position="118"/>
    </location>
</feature>
<protein>
    <submittedName>
        <fullName evidence="12">Uncharacterized protein LOC100137644 isoform X1</fullName>
    </submittedName>
</protein>
<feature type="compositionally biased region" description="Basic residues" evidence="10">
    <location>
        <begin position="156"/>
        <end position="166"/>
    </location>
</feature>
<dbReference type="GO" id="GO:0005634">
    <property type="term" value="C:nucleus"/>
    <property type="evidence" value="ECO:0007669"/>
    <property type="project" value="UniProtKB-SubCell"/>
</dbReference>
<dbReference type="GO" id="GO:0000785">
    <property type="term" value="C:chromatin"/>
    <property type="evidence" value="ECO:0007669"/>
    <property type="project" value="InterPro"/>
</dbReference>
<evidence type="ECO:0000313" key="12">
    <source>
        <dbReference type="RefSeq" id="XP_018084008.1"/>
    </source>
</evidence>
<feature type="region of interest" description="Disordered" evidence="10">
    <location>
        <begin position="32"/>
        <end position="215"/>
    </location>
</feature>